<comment type="similarity">
    <text evidence="1">Belongs to the peptidase C40 family.</text>
</comment>
<evidence type="ECO:0000256" key="5">
    <source>
        <dbReference type="SAM" id="Coils"/>
    </source>
</evidence>
<evidence type="ECO:0000256" key="4">
    <source>
        <dbReference type="ARBA" id="ARBA00022807"/>
    </source>
</evidence>
<dbReference type="Pfam" id="PF00877">
    <property type="entry name" value="NLPC_P60"/>
    <property type="match status" value="1"/>
</dbReference>
<dbReference type="EMBL" id="DVKS01000021">
    <property type="protein sequence ID" value="HIT40712.1"/>
    <property type="molecule type" value="Genomic_DNA"/>
</dbReference>
<dbReference type="GO" id="GO:0008234">
    <property type="term" value="F:cysteine-type peptidase activity"/>
    <property type="evidence" value="ECO:0007669"/>
    <property type="project" value="UniProtKB-KW"/>
</dbReference>
<feature type="domain" description="NlpC/P60" evidence="7">
    <location>
        <begin position="111"/>
        <end position="231"/>
    </location>
</feature>
<dbReference type="PANTHER" id="PTHR47053:SF1">
    <property type="entry name" value="MUREIN DD-ENDOPEPTIDASE MEPH-RELATED"/>
    <property type="match status" value="1"/>
</dbReference>
<dbReference type="GO" id="GO:0006508">
    <property type="term" value="P:proteolysis"/>
    <property type="evidence" value="ECO:0007669"/>
    <property type="project" value="UniProtKB-KW"/>
</dbReference>
<sequence length="231" mass="24302">MHHCWKKAVGILCCCGIMAGLSITSYADNFDQVQLVEAKESAGAEYMELEAEPQENETSGGIIQAKVYDRTAETIASEEAAKEAKAKAEAEAQAAAAAAQAAAQAQAQAETSLRQQVVNYALSFVGGPYRYGGSDPRTGVDCSGFTRYVMSNAAGVQLSRSSKSQANEGVSISAEQMQPGDLIFYGGSGGINHVALYIGAGKIVHASTYSTGIKVSNWNYRTPTKIVNVLG</sequence>
<dbReference type="InterPro" id="IPR000064">
    <property type="entry name" value="NLP_P60_dom"/>
</dbReference>
<evidence type="ECO:0000259" key="7">
    <source>
        <dbReference type="PROSITE" id="PS51935"/>
    </source>
</evidence>
<dbReference type="Gene3D" id="3.90.1720.10">
    <property type="entry name" value="endopeptidase domain like (from Nostoc punctiforme)"/>
    <property type="match status" value="1"/>
</dbReference>
<dbReference type="PROSITE" id="PS51935">
    <property type="entry name" value="NLPC_P60"/>
    <property type="match status" value="1"/>
</dbReference>
<evidence type="ECO:0000313" key="8">
    <source>
        <dbReference type="EMBL" id="HIT40712.1"/>
    </source>
</evidence>
<feature type="coiled-coil region" evidence="5">
    <location>
        <begin position="78"/>
        <end position="105"/>
    </location>
</feature>
<keyword evidence="4" id="KW-0788">Thiol protease</keyword>
<dbReference type="InterPro" id="IPR038765">
    <property type="entry name" value="Papain-like_cys_pep_sf"/>
</dbReference>
<evidence type="ECO:0000256" key="1">
    <source>
        <dbReference type="ARBA" id="ARBA00007074"/>
    </source>
</evidence>
<evidence type="ECO:0000256" key="2">
    <source>
        <dbReference type="ARBA" id="ARBA00022670"/>
    </source>
</evidence>
<keyword evidence="2" id="KW-0645">Protease</keyword>
<dbReference type="Proteomes" id="UP000886860">
    <property type="component" value="Unassembled WGS sequence"/>
</dbReference>
<protein>
    <submittedName>
        <fullName evidence="8">C40 family peptidase</fullName>
    </submittedName>
</protein>
<keyword evidence="6" id="KW-0732">Signal</keyword>
<feature type="chain" id="PRO_5039410940" evidence="6">
    <location>
        <begin position="28"/>
        <end position="231"/>
    </location>
</feature>
<keyword evidence="5" id="KW-0175">Coiled coil</keyword>
<name>A0A9D1GGJ0_9FIRM</name>
<evidence type="ECO:0000256" key="6">
    <source>
        <dbReference type="SAM" id="SignalP"/>
    </source>
</evidence>
<keyword evidence="3" id="KW-0378">Hydrolase</keyword>
<proteinExistence type="inferred from homology"/>
<gene>
    <name evidence="8" type="ORF">IAB60_01210</name>
</gene>
<dbReference type="SUPFAM" id="SSF54001">
    <property type="entry name" value="Cysteine proteinases"/>
    <property type="match status" value="1"/>
</dbReference>
<dbReference type="AlphaFoldDB" id="A0A9D1GGJ0"/>
<comment type="caution">
    <text evidence="8">The sequence shown here is derived from an EMBL/GenBank/DDBJ whole genome shotgun (WGS) entry which is preliminary data.</text>
</comment>
<evidence type="ECO:0000313" key="9">
    <source>
        <dbReference type="Proteomes" id="UP000886860"/>
    </source>
</evidence>
<feature type="signal peptide" evidence="6">
    <location>
        <begin position="1"/>
        <end position="27"/>
    </location>
</feature>
<reference evidence="8" key="2">
    <citation type="journal article" date="2021" name="PeerJ">
        <title>Extensive microbial diversity within the chicken gut microbiome revealed by metagenomics and culture.</title>
        <authorList>
            <person name="Gilroy R."/>
            <person name="Ravi A."/>
            <person name="Getino M."/>
            <person name="Pursley I."/>
            <person name="Horton D.L."/>
            <person name="Alikhan N.F."/>
            <person name="Baker D."/>
            <person name="Gharbi K."/>
            <person name="Hall N."/>
            <person name="Watson M."/>
            <person name="Adriaenssens E.M."/>
            <person name="Foster-Nyarko E."/>
            <person name="Jarju S."/>
            <person name="Secka A."/>
            <person name="Antonio M."/>
            <person name="Oren A."/>
            <person name="Chaudhuri R.R."/>
            <person name="La Ragione R."/>
            <person name="Hildebrand F."/>
            <person name="Pallen M.J."/>
        </authorList>
    </citation>
    <scope>NUCLEOTIDE SEQUENCE</scope>
    <source>
        <strain evidence="8">CHK123-3438</strain>
    </source>
</reference>
<reference evidence="8" key="1">
    <citation type="submission" date="2020-10" db="EMBL/GenBank/DDBJ databases">
        <authorList>
            <person name="Gilroy R."/>
        </authorList>
    </citation>
    <scope>NUCLEOTIDE SEQUENCE</scope>
    <source>
        <strain evidence="8">CHK123-3438</strain>
    </source>
</reference>
<evidence type="ECO:0000256" key="3">
    <source>
        <dbReference type="ARBA" id="ARBA00022801"/>
    </source>
</evidence>
<organism evidence="8 9">
    <name type="scientific">Candidatus Caccovicinus merdipullorum</name>
    <dbReference type="NCBI Taxonomy" id="2840724"/>
    <lineage>
        <taxon>Bacteria</taxon>
        <taxon>Bacillati</taxon>
        <taxon>Bacillota</taxon>
        <taxon>Clostridia</taxon>
        <taxon>Eubacteriales</taxon>
        <taxon>Candidatus Caccovicinus</taxon>
    </lineage>
</organism>
<dbReference type="InterPro" id="IPR051202">
    <property type="entry name" value="Peptidase_C40"/>
</dbReference>
<accession>A0A9D1GGJ0</accession>
<dbReference type="PANTHER" id="PTHR47053">
    <property type="entry name" value="MUREIN DD-ENDOPEPTIDASE MEPH-RELATED"/>
    <property type="match status" value="1"/>
</dbReference>